<evidence type="ECO:0000313" key="2">
    <source>
        <dbReference type="Proteomes" id="UP001288620"/>
    </source>
</evidence>
<dbReference type="EMBL" id="JAOBTT010000003">
    <property type="protein sequence ID" value="MDZ7280364.1"/>
    <property type="molecule type" value="Genomic_DNA"/>
</dbReference>
<sequence>MATTRYGTIIGGPARKNDPQIREGIMKVALKPGALVDFDTADDKIIAHATAGGQGFPYVLQHNYLGGGDVSEAVPANATGMAVQCEFGVTYHALVAQSSVLKKGTPLASDGAGALKVAGNGDNILFYSYETYTVASDDAELVAVRRAGNASMPAAQGTE</sequence>
<gene>
    <name evidence="1" type="ORF">N4G40_19095</name>
</gene>
<evidence type="ECO:0000313" key="1">
    <source>
        <dbReference type="EMBL" id="MDZ7280364.1"/>
    </source>
</evidence>
<name>A0ABU5LKA8_9GAMM</name>
<keyword evidence="2" id="KW-1185">Reference proteome</keyword>
<accession>A0ABU5LKA8</accession>
<dbReference type="Proteomes" id="UP001288620">
    <property type="component" value="Unassembled WGS sequence"/>
</dbReference>
<comment type="caution">
    <text evidence="1">The sequence shown here is derived from an EMBL/GenBank/DDBJ whole genome shotgun (WGS) entry which is preliminary data.</text>
</comment>
<proteinExistence type="predicted"/>
<evidence type="ECO:0008006" key="3">
    <source>
        <dbReference type="Google" id="ProtNLM"/>
    </source>
</evidence>
<dbReference type="RefSeq" id="WP_322544258.1">
    <property type="nucleotide sequence ID" value="NZ_JAOBTT010000003.1"/>
</dbReference>
<reference evidence="2" key="1">
    <citation type="submission" date="2023-07" db="EMBL/GenBank/DDBJ databases">
        <title>Structural and functional analysis of rice phyllospheric bacteria for their antimicrobial properties and defense elicitation against blast disease.</title>
        <authorList>
            <person name="Sahu K.P."/>
            <person name="Asharani P."/>
            <person name="Kumar M."/>
            <person name="Reddy B."/>
            <person name="Kumar A."/>
        </authorList>
    </citation>
    <scope>NUCLEOTIDE SEQUENCE [LARGE SCALE GENOMIC DNA]</scope>
    <source>
        <strain evidence="2">OsEp_Plm_30P10</strain>
    </source>
</reference>
<protein>
    <recommendedName>
        <fullName evidence="3">Capsid decoration protein</fullName>
    </recommendedName>
</protein>
<organism evidence="1 2">
    <name type="scientific">Pantoea eucrina</name>
    <dbReference type="NCBI Taxonomy" id="472693"/>
    <lineage>
        <taxon>Bacteria</taxon>
        <taxon>Pseudomonadati</taxon>
        <taxon>Pseudomonadota</taxon>
        <taxon>Gammaproteobacteria</taxon>
        <taxon>Enterobacterales</taxon>
        <taxon>Erwiniaceae</taxon>
        <taxon>Pantoea</taxon>
    </lineage>
</organism>